<accession>A0A8X6LWK6</accession>
<reference evidence="2" key="1">
    <citation type="submission" date="2020-07" db="EMBL/GenBank/DDBJ databases">
        <title>Multicomponent nature underlies the extraordinary mechanical properties of spider dragline silk.</title>
        <authorList>
            <person name="Kono N."/>
            <person name="Nakamura H."/>
            <person name="Mori M."/>
            <person name="Yoshida Y."/>
            <person name="Ohtoshi R."/>
            <person name="Malay A.D."/>
            <person name="Moran D.A.P."/>
            <person name="Tomita M."/>
            <person name="Numata K."/>
            <person name="Arakawa K."/>
        </authorList>
    </citation>
    <scope>NUCLEOTIDE SEQUENCE</scope>
</reference>
<name>A0A8X6LWK6_TRICU</name>
<organism evidence="2 3">
    <name type="scientific">Trichonephila clavata</name>
    <name type="common">Joro spider</name>
    <name type="synonym">Nephila clavata</name>
    <dbReference type="NCBI Taxonomy" id="2740835"/>
    <lineage>
        <taxon>Eukaryota</taxon>
        <taxon>Metazoa</taxon>
        <taxon>Ecdysozoa</taxon>
        <taxon>Arthropoda</taxon>
        <taxon>Chelicerata</taxon>
        <taxon>Arachnida</taxon>
        <taxon>Araneae</taxon>
        <taxon>Araneomorphae</taxon>
        <taxon>Entelegynae</taxon>
        <taxon>Araneoidea</taxon>
        <taxon>Nephilidae</taxon>
        <taxon>Trichonephila</taxon>
    </lineage>
</organism>
<dbReference type="Proteomes" id="UP000887116">
    <property type="component" value="Unassembled WGS sequence"/>
</dbReference>
<evidence type="ECO:0000313" key="3">
    <source>
        <dbReference type="Proteomes" id="UP000887116"/>
    </source>
</evidence>
<feature type="compositionally biased region" description="Low complexity" evidence="1">
    <location>
        <begin position="20"/>
        <end position="30"/>
    </location>
</feature>
<gene>
    <name evidence="2" type="ORF">TNCT_590221</name>
</gene>
<sequence length="92" mass="10099">MKTAFSGFHIPPTERHLCTPNNDPPSSNNDSPPPPLFQKICHSGLGSSPIQWFLGATVRSGESPLSENPLRYNEEETSFITCTCIIDKIQLG</sequence>
<dbReference type="OrthoDB" id="10292118at2759"/>
<evidence type="ECO:0000256" key="1">
    <source>
        <dbReference type="SAM" id="MobiDB-lite"/>
    </source>
</evidence>
<feature type="region of interest" description="Disordered" evidence="1">
    <location>
        <begin position="1"/>
        <end position="38"/>
    </location>
</feature>
<comment type="caution">
    <text evidence="2">The sequence shown here is derived from an EMBL/GenBank/DDBJ whole genome shotgun (WGS) entry which is preliminary data.</text>
</comment>
<evidence type="ECO:0000313" key="2">
    <source>
        <dbReference type="EMBL" id="GFR23307.1"/>
    </source>
</evidence>
<keyword evidence="3" id="KW-1185">Reference proteome</keyword>
<proteinExistence type="predicted"/>
<dbReference type="EMBL" id="BMAO01028272">
    <property type="protein sequence ID" value="GFR23307.1"/>
    <property type="molecule type" value="Genomic_DNA"/>
</dbReference>
<protein>
    <submittedName>
        <fullName evidence="2">Uncharacterized protein</fullName>
    </submittedName>
</protein>
<dbReference type="AlphaFoldDB" id="A0A8X6LWK6"/>